<dbReference type="PANTHER" id="PTHR16089">
    <property type="entry name" value="REST COREPRESSOR COREST PROTEIN-RELATED"/>
    <property type="match status" value="1"/>
</dbReference>
<keyword evidence="2" id="KW-0863">Zinc-finger</keyword>
<evidence type="ECO:0000256" key="6">
    <source>
        <dbReference type="SAM" id="MobiDB-lite"/>
    </source>
</evidence>
<dbReference type="InterPro" id="IPR017884">
    <property type="entry name" value="SANT_dom"/>
</dbReference>
<feature type="domain" description="SANT" evidence="7">
    <location>
        <begin position="172"/>
        <end position="223"/>
    </location>
</feature>
<dbReference type="GO" id="GO:0003714">
    <property type="term" value="F:transcription corepressor activity"/>
    <property type="evidence" value="ECO:0007669"/>
    <property type="project" value="TreeGrafter"/>
</dbReference>
<feature type="compositionally biased region" description="Basic and acidic residues" evidence="6">
    <location>
        <begin position="49"/>
        <end position="61"/>
    </location>
</feature>
<keyword evidence="1" id="KW-0479">Metal-binding</keyword>
<evidence type="ECO:0000256" key="2">
    <source>
        <dbReference type="ARBA" id="ARBA00022771"/>
    </source>
</evidence>
<proteinExistence type="predicted"/>
<dbReference type="InterPro" id="IPR009057">
    <property type="entry name" value="Homeodomain-like_sf"/>
</dbReference>
<protein>
    <recommendedName>
        <fullName evidence="7">SANT domain-containing protein</fullName>
    </recommendedName>
</protein>
<organism evidence="8">
    <name type="scientific">Ditylum brightwellii</name>
    <dbReference type="NCBI Taxonomy" id="49249"/>
    <lineage>
        <taxon>Eukaryota</taxon>
        <taxon>Sar</taxon>
        <taxon>Stramenopiles</taxon>
        <taxon>Ochrophyta</taxon>
        <taxon>Bacillariophyta</taxon>
        <taxon>Mediophyceae</taxon>
        <taxon>Lithodesmiophycidae</taxon>
        <taxon>Lithodesmiales</taxon>
        <taxon>Lithodesmiaceae</taxon>
        <taxon>Ditylum</taxon>
    </lineage>
</organism>
<dbReference type="GO" id="GO:0003677">
    <property type="term" value="F:DNA binding"/>
    <property type="evidence" value="ECO:0007669"/>
    <property type="project" value="UniProtKB-KW"/>
</dbReference>
<keyword evidence="5" id="KW-0539">Nucleus</keyword>
<evidence type="ECO:0000313" key="8">
    <source>
        <dbReference type="EMBL" id="CAE4624264.1"/>
    </source>
</evidence>
<accession>A0A7S4RT22</accession>
<reference evidence="8" key="1">
    <citation type="submission" date="2021-01" db="EMBL/GenBank/DDBJ databases">
        <authorList>
            <person name="Corre E."/>
            <person name="Pelletier E."/>
            <person name="Niang G."/>
            <person name="Scheremetjew M."/>
            <person name="Finn R."/>
            <person name="Kale V."/>
            <person name="Holt S."/>
            <person name="Cochrane G."/>
            <person name="Meng A."/>
            <person name="Brown T."/>
            <person name="Cohen L."/>
        </authorList>
    </citation>
    <scope>NUCLEOTIDE SEQUENCE</scope>
    <source>
        <strain evidence="8">GSO104</strain>
    </source>
</reference>
<feature type="compositionally biased region" description="Gly residues" evidence="6">
    <location>
        <begin position="254"/>
        <end position="264"/>
    </location>
</feature>
<dbReference type="SUPFAM" id="SSF46689">
    <property type="entry name" value="Homeodomain-like"/>
    <property type="match status" value="1"/>
</dbReference>
<dbReference type="SMART" id="SM00717">
    <property type="entry name" value="SANT"/>
    <property type="match status" value="1"/>
</dbReference>
<dbReference type="FunFam" id="1.10.10.60:FF:000012">
    <property type="entry name" value="Metastasis-associated 1 family, member 3"/>
    <property type="match status" value="1"/>
</dbReference>
<name>A0A7S4RT22_9STRA</name>
<gene>
    <name evidence="8" type="ORF">DBRI00130_LOCUS23862</name>
</gene>
<dbReference type="GO" id="GO:0008270">
    <property type="term" value="F:zinc ion binding"/>
    <property type="evidence" value="ECO:0007669"/>
    <property type="project" value="UniProtKB-KW"/>
</dbReference>
<dbReference type="GO" id="GO:0000118">
    <property type="term" value="C:histone deacetylase complex"/>
    <property type="evidence" value="ECO:0007669"/>
    <property type="project" value="TreeGrafter"/>
</dbReference>
<dbReference type="GO" id="GO:0006357">
    <property type="term" value="P:regulation of transcription by RNA polymerase II"/>
    <property type="evidence" value="ECO:0007669"/>
    <property type="project" value="TreeGrafter"/>
</dbReference>
<feature type="compositionally biased region" description="Acidic residues" evidence="6">
    <location>
        <begin position="236"/>
        <end position="247"/>
    </location>
</feature>
<feature type="region of interest" description="Disordered" evidence="6">
    <location>
        <begin position="1"/>
        <end position="106"/>
    </location>
</feature>
<evidence type="ECO:0000259" key="7">
    <source>
        <dbReference type="PROSITE" id="PS51293"/>
    </source>
</evidence>
<dbReference type="EMBL" id="HBNS01030396">
    <property type="protein sequence ID" value="CAE4624264.1"/>
    <property type="molecule type" value="Transcribed_RNA"/>
</dbReference>
<evidence type="ECO:0000256" key="3">
    <source>
        <dbReference type="ARBA" id="ARBA00022833"/>
    </source>
</evidence>
<dbReference type="InterPro" id="IPR051066">
    <property type="entry name" value="Trans_reg/Corepressor"/>
</dbReference>
<sequence length="279" mass="31567">MTSKNDFRIVTKPLPSSSSSSASSSSSIASSSSSSSSEEQFEASPKQELQPHDTEKRKLEKEEEEEEERIRKRPSIMSSHVVEEEEDGDMEEKRRRVGRGGLGLYSHGEEEQGAEQRWRAHQMADDYITLAGNIMYPSTYLGPYAYTHTHGQYPIERLTTLGLLTNPCRRPSPIEKWSPYEIAMFEASLSLYGKVFHKVQKIVRSKTTKEIIEFYYIWKKSSHYRRWKGQYEVDIGSEESEGGGEEEEQKKGEGGAGAGGGGSGENHKEEEKKKKRRGG</sequence>
<dbReference type="AlphaFoldDB" id="A0A7S4RT22"/>
<evidence type="ECO:0000256" key="4">
    <source>
        <dbReference type="ARBA" id="ARBA00023125"/>
    </source>
</evidence>
<evidence type="ECO:0000256" key="5">
    <source>
        <dbReference type="ARBA" id="ARBA00023242"/>
    </source>
</evidence>
<feature type="region of interest" description="Disordered" evidence="6">
    <location>
        <begin position="236"/>
        <end position="279"/>
    </location>
</feature>
<keyword evidence="3" id="KW-0862">Zinc</keyword>
<dbReference type="InterPro" id="IPR001005">
    <property type="entry name" value="SANT/Myb"/>
</dbReference>
<feature type="compositionally biased region" description="Low complexity" evidence="6">
    <location>
        <begin position="16"/>
        <end position="37"/>
    </location>
</feature>
<dbReference type="GO" id="GO:0005667">
    <property type="term" value="C:transcription regulator complex"/>
    <property type="evidence" value="ECO:0007669"/>
    <property type="project" value="TreeGrafter"/>
</dbReference>
<dbReference type="PANTHER" id="PTHR16089:SF28">
    <property type="entry name" value="REST COREPRESSOR"/>
    <property type="match status" value="1"/>
</dbReference>
<evidence type="ECO:0000256" key="1">
    <source>
        <dbReference type="ARBA" id="ARBA00022723"/>
    </source>
</evidence>
<dbReference type="PROSITE" id="PS51293">
    <property type="entry name" value="SANT"/>
    <property type="match status" value="1"/>
</dbReference>
<dbReference type="Gene3D" id="1.10.10.60">
    <property type="entry name" value="Homeodomain-like"/>
    <property type="match status" value="1"/>
</dbReference>
<keyword evidence="4" id="KW-0238">DNA-binding</keyword>